<dbReference type="InterPro" id="IPR036291">
    <property type="entry name" value="NAD(P)-bd_dom_sf"/>
</dbReference>
<gene>
    <name evidence="13" type="primary">dapB</name>
    <name evidence="16" type="ORF">OZSIB_0033</name>
</gene>
<dbReference type="InterPro" id="IPR022663">
    <property type="entry name" value="DapB_C"/>
</dbReference>
<dbReference type="InterPro" id="IPR023940">
    <property type="entry name" value="DHDPR_bac"/>
</dbReference>
<dbReference type="InterPro" id="IPR000846">
    <property type="entry name" value="DapB_N"/>
</dbReference>
<dbReference type="PROSITE" id="PS01298">
    <property type="entry name" value="DAPB"/>
    <property type="match status" value="1"/>
</dbReference>
<protein>
    <recommendedName>
        <fullName evidence="10 13">4-hydroxy-tetrahydrodipicolinate reductase</fullName>
        <shortName evidence="13">HTPA reductase</shortName>
        <ecNumber evidence="10 13">1.17.1.8</ecNumber>
    </recommendedName>
</protein>
<evidence type="ECO:0000313" key="16">
    <source>
        <dbReference type="EMBL" id="RCK79393.1"/>
    </source>
</evidence>
<comment type="catalytic activity">
    <reaction evidence="11 13">
        <text>(S)-2,3,4,5-tetrahydrodipicolinate + NADP(+) + H2O = (2S,4S)-4-hydroxy-2,3,4,5-tetrahydrodipicolinate + NADPH + H(+)</text>
        <dbReference type="Rhea" id="RHEA:35331"/>
        <dbReference type="ChEBI" id="CHEBI:15377"/>
        <dbReference type="ChEBI" id="CHEBI:15378"/>
        <dbReference type="ChEBI" id="CHEBI:16845"/>
        <dbReference type="ChEBI" id="CHEBI:57783"/>
        <dbReference type="ChEBI" id="CHEBI:58349"/>
        <dbReference type="ChEBI" id="CHEBI:67139"/>
        <dbReference type="EC" id="1.17.1.8"/>
    </reaction>
</comment>
<dbReference type="Pfam" id="PF05173">
    <property type="entry name" value="DapB_C"/>
    <property type="match status" value="1"/>
</dbReference>
<evidence type="ECO:0000313" key="17">
    <source>
        <dbReference type="Proteomes" id="UP000252355"/>
    </source>
</evidence>
<comment type="subcellular location">
    <subcellularLocation>
        <location evidence="13">Cytoplasm</location>
    </subcellularLocation>
</comment>
<dbReference type="GO" id="GO:0019877">
    <property type="term" value="P:diaminopimelate biosynthetic process"/>
    <property type="evidence" value="ECO:0007669"/>
    <property type="project" value="UniProtKB-UniRule"/>
</dbReference>
<keyword evidence="2 13" id="KW-0963">Cytoplasm</keyword>
<feature type="domain" description="Dihydrodipicolinate reductase N-terminal" evidence="14">
    <location>
        <begin position="5"/>
        <end position="128"/>
    </location>
</feature>
<feature type="binding site" evidence="13">
    <location>
        <position position="36"/>
    </location>
    <ligand>
        <name>NAD(+)</name>
        <dbReference type="ChEBI" id="CHEBI:57540"/>
    </ligand>
</feature>
<comment type="function">
    <text evidence="13">Catalyzes the conversion of 4-hydroxy-tetrahydrodipicolinate (HTPA) to tetrahydrodipicolinate.</text>
</comment>
<keyword evidence="8 13" id="KW-0457">Lysine biosynthesis</keyword>
<keyword evidence="7 13" id="KW-0520">NAD</keyword>
<accession>A0A367ZMQ1</accession>
<dbReference type="Pfam" id="PF01113">
    <property type="entry name" value="DapB_N"/>
    <property type="match status" value="1"/>
</dbReference>
<evidence type="ECO:0000256" key="4">
    <source>
        <dbReference type="ARBA" id="ARBA00022857"/>
    </source>
</evidence>
<evidence type="ECO:0000256" key="12">
    <source>
        <dbReference type="ARBA" id="ARBA00049396"/>
    </source>
</evidence>
<dbReference type="NCBIfam" id="TIGR00036">
    <property type="entry name" value="dapB"/>
    <property type="match status" value="1"/>
</dbReference>
<feature type="binding site" evidence="13">
    <location>
        <begin position="165"/>
        <end position="166"/>
    </location>
    <ligand>
        <name>(S)-2,3,4,5-tetrahydrodipicolinate</name>
        <dbReference type="ChEBI" id="CHEBI:16845"/>
    </ligand>
</feature>
<dbReference type="Gene3D" id="3.40.50.720">
    <property type="entry name" value="NAD(P)-binding Rossmann-like Domain"/>
    <property type="match status" value="1"/>
</dbReference>
<feature type="binding site" evidence="13">
    <location>
        <begin position="10"/>
        <end position="15"/>
    </location>
    <ligand>
        <name>NAD(+)</name>
        <dbReference type="ChEBI" id="CHEBI:57540"/>
    </ligand>
</feature>
<dbReference type="InterPro" id="IPR022664">
    <property type="entry name" value="DapB_N_CS"/>
</dbReference>
<evidence type="ECO:0000256" key="9">
    <source>
        <dbReference type="ARBA" id="ARBA00037922"/>
    </source>
</evidence>
<comment type="pathway">
    <text evidence="9 13">Amino-acid biosynthesis; L-lysine biosynthesis via DAP pathway; (S)-tetrahydrodipicolinate from L-aspartate: step 4/4.</text>
</comment>
<evidence type="ECO:0000256" key="13">
    <source>
        <dbReference type="HAMAP-Rule" id="MF_00102"/>
    </source>
</evidence>
<keyword evidence="4 13" id="KW-0521">NADP</keyword>
<comment type="caution">
    <text evidence="16">The sequence shown here is derived from an EMBL/GenBank/DDBJ whole genome shotgun (WGS) entry which is preliminary data.</text>
</comment>
<feature type="active site" description="Proton donor/acceptor" evidence="13">
    <location>
        <position position="155"/>
    </location>
</feature>
<evidence type="ECO:0000259" key="15">
    <source>
        <dbReference type="Pfam" id="PF05173"/>
    </source>
</evidence>
<dbReference type="GO" id="GO:0005829">
    <property type="term" value="C:cytosol"/>
    <property type="evidence" value="ECO:0007669"/>
    <property type="project" value="TreeGrafter"/>
</dbReference>
<evidence type="ECO:0000256" key="7">
    <source>
        <dbReference type="ARBA" id="ARBA00023027"/>
    </source>
</evidence>
<feature type="binding site" evidence="13">
    <location>
        <position position="39"/>
    </location>
    <ligand>
        <name>NADP(+)</name>
        <dbReference type="ChEBI" id="CHEBI:58349"/>
    </ligand>
</feature>
<dbReference type="EC" id="1.17.1.8" evidence="10 13"/>
<evidence type="ECO:0000256" key="10">
    <source>
        <dbReference type="ARBA" id="ARBA00038983"/>
    </source>
</evidence>
<proteinExistence type="inferred from homology"/>
<dbReference type="Gene3D" id="3.30.360.10">
    <property type="entry name" value="Dihydrodipicolinate Reductase, domain 2"/>
    <property type="match status" value="1"/>
</dbReference>
<feature type="binding site" evidence="13">
    <location>
        <begin position="125"/>
        <end position="128"/>
    </location>
    <ligand>
        <name>NAD(+)</name>
        <dbReference type="ChEBI" id="CHEBI:57540"/>
    </ligand>
</feature>
<organism evidence="16 17">
    <name type="scientific">Candidatus Ozemobacter sibiricus</name>
    <dbReference type="NCBI Taxonomy" id="2268124"/>
    <lineage>
        <taxon>Bacteria</taxon>
        <taxon>Candidatus Ozemobacteria</taxon>
        <taxon>Candidatus Ozemobacterales</taxon>
        <taxon>Candidatus Ozemobacteraceae</taxon>
        <taxon>Candidatus Ozemobacter</taxon>
    </lineage>
</organism>
<evidence type="ECO:0000256" key="3">
    <source>
        <dbReference type="ARBA" id="ARBA00022605"/>
    </source>
</evidence>
<feature type="binding site" evidence="13">
    <location>
        <position position="156"/>
    </location>
    <ligand>
        <name>(S)-2,3,4,5-tetrahydrodipicolinate</name>
        <dbReference type="ChEBI" id="CHEBI:16845"/>
    </ligand>
</feature>
<evidence type="ECO:0000256" key="6">
    <source>
        <dbReference type="ARBA" id="ARBA00023002"/>
    </source>
</evidence>
<dbReference type="GO" id="GO:0016726">
    <property type="term" value="F:oxidoreductase activity, acting on CH or CH2 groups, NAD or NADP as acceptor"/>
    <property type="evidence" value="ECO:0007669"/>
    <property type="project" value="UniProtKB-UniRule"/>
</dbReference>
<dbReference type="PANTHER" id="PTHR20836:SF0">
    <property type="entry name" value="4-HYDROXY-TETRAHYDRODIPICOLINATE REDUCTASE 1, CHLOROPLASTIC-RELATED"/>
    <property type="match status" value="1"/>
</dbReference>
<keyword evidence="6 13" id="KW-0560">Oxidoreductase</keyword>
<feature type="domain" description="Dihydrodipicolinate reductase C-terminal" evidence="15">
    <location>
        <begin position="131"/>
        <end position="242"/>
    </location>
</feature>
<dbReference type="CDD" id="cd02274">
    <property type="entry name" value="DHDPR_N"/>
    <property type="match status" value="1"/>
</dbReference>
<dbReference type="SUPFAM" id="SSF51735">
    <property type="entry name" value="NAD(P)-binding Rossmann-fold domains"/>
    <property type="match status" value="1"/>
</dbReference>
<comment type="similarity">
    <text evidence="1 13">Belongs to the DapB family.</text>
</comment>
<keyword evidence="3 13" id="KW-0028">Amino-acid biosynthesis</keyword>
<dbReference type="GO" id="GO:0008839">
    <property type="term" value="F:4-hydroxy-tetrahydrodipicolinate reductase"/>
    <property type="evidence" value="ECO:0007669"/>
    <property type="project" value="UniProtKB-UniRule"/>
</dbReference>
<dbReference type="EMBL" id="QOQW01000013">
    <property type="protein sequence ID" value="RCK79393.1"/>
    <property type="molecule type" value="Genomic_DNA"/>
</dbReference>
<evidence type="ECO:0000256" key="11">
    <source>
        <dbReference type="ARBA" id="ARBA00049080"/>
    </source>
</evidence>
<dbReference type="FunFam" id="3.30.360.10:FF:000009">
    <property type="entry name" value="4-hydroxy-tetrahydrodipicolinate reductase"/>
    <property type="match status" value="1"/>
</dbReference>
<reference evidence="16 17" key="1">
    <citation type="submission" date="2018-05" db="EMBL/GenBank/DDBJ databases">
        <title>A metagenomic window into the 2 km-deep terrestrial subsurface aquifer revealed taxonomically and functionally diverse microbial community comprising novel uncultured bacterial lineages.</title>
        <authorList>
            <person name="Kadnikov V.V."/>
            <person name="Mardanov A.V."/>
            <person name="Beletsky A.V."/>
            <person name="Banks D."/>
            <person name="Pimenov N.V."/>
            <person name="Frank Y.A."/>
            <person name="Karnachuk O.V."/>
            <person name="Ravin N.V."/>
        </authorList>
    </citation>
    <scope>NUCLEOTIDE SEQUENCE [LARGE SCALE GENOMIC DNA]</scope>
    <source>
        <strain evidence="16">BY5</strain>
    </source>
</reference>
<evidence type="ECO:0000256" key="1">
    <source>
        <dbReference type="ARBA" id="ARBA00006642"/>
    </source>
</evidence>
<evidence type="ECO:0000256" key="8">
    <source>
        <dbReference type="ARBA" id="ARBA00023154"/>
    </source>
</evidence>
<dbReference type="PANTHER" id="PTHR20836">
    <property type="entry name" value="DIHYDRODIPICOLINATE REDUCTASE"/>
    <property type="match status" value="1"/>
</dbReference>
<feature type="binding site" evidence="13">
    <location>
        <begin position="99"/>
        <end position="101"/>
    </location>
    <ligand>
        <name>NAD(+)</name>
        <dbReference type="ChEBI" id="CHEBI:57540"/>
    </ligand>
</feature>
<dbReference type="PIRSF" id="PIRSF000161">
    <property type="entry name" value="DHPR"/>
    <property type="match status" value="1"/>
</dbReference>
<dbReference type="Proteomes" id="UP000252355">
    <property type="component" value="Unassembled WGS sequence"/>
</dbReference>
<keyword evidence="5 13" id="KW-0220">Diaminopimelate biosynthesis</keyword>
<dbReference type="AlphaFoldDB" id="A0A367ZMQ1"/>
<dbReference type="GO" id="GO:0051287">
    <property type="term" value="F:NAD binding"/>
    <property type="evidence" value="ECO:0007669"/>
    <property type="project" value="UniProtKB-UniRule"/>
</dbReference>
<evidence type="ECO:0000256" key="5">
    <source>
        <dbReference type="ARBA" id="ARBA00022915"/>
    </source>
</evidence>
<name>A0A367ZMQ1_9BACT</name>
<dbReference type="HAMAP" id="MF_00102">
    <property type="entry name" value="DapB"/>
    <property type="match status" value="1"/>
</dbReference>
<dbReference type="UniPathway" id="UPA00034">
    <property type="reaction ID" value="UER00018"/>
</dbReference>
<comment type="caution">
    <text evidence="13">Was originally thought to be a dihydrodipicolinate reductase (DHDPR), catalyzing the conversion of dihydrodipicolinate to tetrahydrodipicolinate. However, it was shown in E.coli that the substrate of the enzymatic reaction is not dihydrodipicolinate (DHDP) but in fact (2S,4S)-4-hydroxy-2,3,4,5-tetrahydrodipicolinic acid (HTPA), the product released by the DapA-catalyzed reaction.</text>
</comment>
<dbReference type="GO" id="GO:0009089">
    <property type="term" value="P:lysine biosynthetic process via diaminopimelate"/>
    <property type="evidence" value="ECO:0007669"/>
    <property type="project" value="UniProtKB-UniRule"/>
</dbReference>
<dbReference type="GO" id="GO:0050661">
    <property type="term" value="F:NADP binding"/>
    <property type="evidence" value="ECO:0007669"/>
    <property type="project" value="UniProtKB-UniRule"/>
</dbReference>
<comment type="subunit">
    <text evidence="13">Homotetramer.</text>
</comment>
<comment type="catalytic activity">
    <reaction evidence="12 13">
        <text>(S)-2,3,4,5-tetrahydrodipicolinate + NAD(+) + H2O = (2S,4S)-4-hydroxy-2,3,4,5-tetrahydrodipicolinate + NADH + H(+)</text>
        <dbReference type="Rhea" id="RHEA:35323"/>
        <dbReference type="ChEBI" id="CHEBI:15377"/>
        <dbReference type="ChEBI" id="CHEBI:15378"/>
        <dbReference type="ChEBI" id="CHEBI:16845"/>
        <dbReference type="ChEBI" id="CHEBI:57540"/>
        <dbReference type="ChEBI" id="CHEBI:57945"/>
        <dbReference type="ChEBI" id="CHEBI:67139"/>
        <dbReference type="EC" id="1.17.1.8"/>
    </reaction>
</comment>
<evidence type="ECO:0000259" key="14">
    <source>
        <dbReference type="Pfam" id="PF01113"/>
    </source>
</evidence>
<evidence type="ECO:0000256" key="2">
    <source>
        <dbReference type="ARBA" id="ARBA00022490"/>
    </source>
</evidence>
<feature type="active site" description="Proton donor" evidence="13">
    <location>
        <position position="159"/>
    </location>
</feature>
<sequence>MGKPRVCVIGCAGKMGQVICRGLLASQDFQLVAGVDVARVGDDLGQVVNVGHVGIAVTSNLQTTLAEARVDIAIDFTTPTAVTNNVAQCLQEKVSVLVGTTGLSPEDIEKLQHLAAKTGTAVLIVPNFAIGALLMMEFCQKAARYMPHVEIIELHHPQKLDKPSGTARRTRECMMQAMGRTDLENPEQVPIHSVRLPGLVAHQEVIFGDVGQVLTIRHDSFQRESFMPGVLLGLKQLGKTKGLKIGLEL</sequence>
<dbReference type="SUPFAM" id="SSF55347">
    <property type="entry name" value="Glyceraldehyde-3-phosphate dehydrogenase-like, C-terminal domain"/>
    <property type="match status" value="1"/>
</dbReference>